<keyword evidence="6" id="KW-1185">Reference proteome</keyword>
<evidence type="ECO:0000313" key="5">
    <source>
        <dbReference type="EMBL" id="KAJ6819556.1"/>
    </source>
</evidence>
<dbReference type="AlphaFoldDB" id="A0AAX6FT31"/>
<feature type="compositionally biased region" description="Low complexity" evidence="4">
    <location>
        <begin position="25"/>
        <end position="36"/>
    </location>
</feature>
<keyword evidence="2" id="KW-0805">Transcription regulation</keyword>
<comment type="similarity">
    <text evidence="1">Belongs to the mTERF family.</text>
</comment>
<dbReference type="SMART" id="SM00733">
    <property type="entry name" value="Mterf"/>
    <property type="match status" value="4"/>
</dbReference>
<accession>A0AAX6FT31</accession>
<name>A0AAX6FT31_IRIPA</name>
<proteinExistence type="inferred from homology"/>
<dbReference type="Gene3D" id="1.25.70.10">
    <property type="entry name" value="Transcription termination factor 3, mitochondrial"/>
    <property type="match status" value="1"/>
</dbReference>
<dbReference type="GO" id="GO:0006353">
    <property type="term" value="P:DNA-templated transcription termination"/>
    <property type="evidence" value="ECO:0007669"/>
    <property type="project" value="UniProtKB-KW"/>
</dbReference>
<evidence type="ECO:0000313" key="6">
    <source>
        <dbReference type="Proteomes" id="UP001140949"/>
    </source>
</evidence>
<comment type="caution">
    <text evidence="5">The sequence shown here is derived from an EMBL/GenBank/DDBJ whole genome shotgun (WGS) entry which is preliminary data.</text>
</comment>
<dbReference type="InterPro" id="IPR038538">
    <property type="entry name" value="MTERF_sf"/>
</dbReference>
<dbReference type="GO" id="GO:0003676">
    <property type="term" value="F:nucleic acid binding"/>
    <property type="evidence" value="ECO:0007669"/>
    <property type="project" value="InterPro"/>
</dbReference>
<dbReference type="Proteomes" id="UP001140949">
    <property type="component" value="Unassembled WGS sequence"/>
</dbReference>
<sequence>MVETLHLCFHSTLLPVSKPHHPTTQHHQLTPKLPATPHTPPPPNPPHSLLLLQHPSPRTSTPTPTPPRSPTPSSFREKILFLDSLDVDLPSLLRSHPSSVLTSLPLPHLRSIVHFLRNPLLNLSPSDLRRVLSICPDILACPFPSLAASVSFLLREARVKPPHLRRAVSRRPRLLVSDVPTRLRPTLYFLHSLGLPDVPRHTYLLSCSVEDKLLPRIHFLERSGFAPRDARSMVRRFPPIFCYSSDQNLRPKLDYLVGAMGRELDEVRNFPQYFSYSLDKRIRRRHEACEQRGVRFTLPALLRPSDEEFEARVGVCVGSSPPLRSSPLWYGNSDSVR</sequence>
<dbReference type="Pfam" id="PF02536">
    <property type="entry name" value="mTERF"/>
    <property type="match status" value="1"/>
</dbReference>
<dbReference type="PANTHER" id="PTHR13068">
    <property type="entry name" value="CGI-12 PROTEIN-RELATED"/>
    <property type="match status" value="1"/>
</dbReference>
<feature type="compositionally biased region" description="Pro residues" evidence="4">
    <location>
        <begin position="37"/>
        <end position="46"/>
    </location>
</feature>
<evidence type="ECO:0000256" key="4">
    <source>
        <dbReference type="SAM" id="MobiDB-lite"/>
    </source>
</evidence>
<keyword evidence="2" id="KW-0804">Transcription</keyword>
<organism evidence="5 6">
    <name type="scientific">Iris pallida</name>
    <name type="common">Sweet iris</name>
    <dbReference type="NCBI Taxonomy" id="29817"/>
    <lineage>
        <taxon>Eukaryota</taxon>
        <taxon>Viridiplantae</taxon>
        <taxon>Streptophyta</taxon>
        <taxon>Embryophyta</taxon>
        <taxon>Tracheophyta</taxon>
        <taxon>Spermatophyta</taxon>
        <taxon>Magnoliopsida</taxon>
        <taxon>Liliopsida</taxon>
        <taxon>Asparagales</taxon>
        <taxon>Iridaceae</taxon>
        <taxon>Iridoideae</taxon>
        <taxon>Irideae</taxon>
        <taxon>Iris</taxon>
    </lineage>
</organism>
<dbReference type="EMBL" id="JANAVB010026000">
    <property type="protein sequence ID" value="KAJ6819556.1"/>
    <property type="molecule type" value="Genomic_DNA"/>
</dbReference>
<dbReference type="PANTHER" id="PTHR13068:SF46">
    <property type="entry name" value="OS03G0360600 PROTEIN"/>
    <property type="match status" value="1"/>
</dbReference>
<dbReference type="InterPro" id="IPR003690">
    <property type="entry name" value="MTERF"/>
</dbReference>
<keyword evidence="2" id="KW-0806">Transcription termination</keyword>
<keyword evidence="3" id="KW-0809">Transit peptide</keyword>
<reference evidence="5" key="2">
    <citation type="submission" date="2023-04" db="EMBL/GenBank/DDBJ databases">
        <authorList>
            <person name="Bruccoleri R.E."/>
            <person name="Oakeley E.J."/>
            <person name="Faust A.-M."/>
            <person name="Dessus-Babus S."/>
            <person name="Altorfer M."/>
            <person name="Burckhardt D."/>
            <person name="Oertli M."/>
            <person name="Naumann U."/>
            <person name="Petersen F."/>
            <person name="Wong J."/>
        </authorList>
    </citation>
    <scope>NUCLEOTIDE SEQUENCE</scope>
    <source>
        <strain evidence="5">GSM-AAB239-AS_SAM_17_03QT</strain>
        <tissue evidence="5">Leaf</tissue>
    </source>
</reference>
<evidence type="ECO:0000256" key="1">
    <source>
        <dbReference type="ARBA" id="ARBA00007692"/>
    </source>
</evidence>
<feature type="compositionally biased region" description="Low complexity" evidence="4">
    <location>
        <begin position="47"/>
        <end position="62"/>
    </location>
</feature>
<feature type="region of interest" description="Disordered" evidence="4">
    <location>
        <begin position="14"/>
        <end position="74"/>
    </location>
</feature>
<evidence type="ECO:0000256" key="2">
    <source>
        <dbReference type="ARBA" id="ARBA00022472"/>
    </source>
</evidence>
<gene>
    <name evidence="5" type="ORF">M6B38_400020</name>
</gene>
<protein>
    <submittedName>
        <fullName evidence="5">Uncharacterized protein</fullName>
    </submittedName>
</protein>
<reference evidence="5" key="1">
    <citation type="journal article" date="2023" name="GigaByte">
        <title>Genome assembly of the bearded iris, Iris pallida Lam.</title>
        <authorList>
            <person name="Bruccoleri R.E."/>
            <person name="Oakeley E.J."/>
            <person name="Faust A.M.E."/>
            <person name="Altorfer M."/>
            <person name="Dessus-Babus S."/>
            <person name="Burckhardt D."/>
            <person name="Oertli M."/>
            <person name="Naumann U."/>
            <person name="Petersen F."/>
            <person name="Wong J."/>
        </authorList>
    </citation>
    <scope>NUCLEOTIDE SEQUENCE</scope>
    <source>
        <strain evidence="5">GSM-AAB239-AS_SAM_17_03QT</strain>
    </source>
</reference>
<evidence type="ECO:0000256" key="3">
    <source>
        <dbReference type="ARBA" id="ARBA00022946"/>
    </source>
</evidence>